<dbReference type="CDD" id="cd00082">
    <property type="entry name" value="HisKA"/>
    <property type="match status" value="1"/>
</dbReference>
<keyword evidence="6" id="KW-0812">Transmembrane</keyword>
<keyword evidence="7" id="KW-0732">Signal</keyword>
<dbReference type="CDD" id="cd00075">
    <property type="entry name" value="HATPase"/>
    <property type="match status" value="1"/>
</dbReference>
<comment type="catalytic activity">
    <reaction evidence="1">
        <text>ATP + protein L-histidine = ADP + protein N-phospho-L-histidine.</text>
        <dbReference type="EC" id="2.7.13.3"/>
    </reaction>
</comment>
<evidence type="ECO:0000256" key="3">
    <source>
        <dbReference type="ARBA" id="ARBA00022553"/>
    </source>
</evidence>
<dbReference type="PRINTS" id="PR00344">
    <property type="entry name" value="BCTRLSENSOR"/>
</dbReference>
<dbReference type="InterPro" id="IPR005467">
    <property type="entry name" value="His_kinase_dom"/>
</dbReference>
<evidence type="ECO:0000256" key="7">
    <source>
        <dbReference type="SAM" id="SignalP"/>
    </source>
</evidence>
<feature type="domain" description="Histidine kinase" evidence="8">
    <location>
        <begin position="268"/>
        <end position="488"/>
    </location>
</feature>
<evidence type="ECO:0000313" key="9">
    <source>
        <dbReference type="EMBL" id="GGC57759.1"/>
    </source>
</evidence>
<accession>A0A916X9P9</accession>
<dbReference type="SUPFAM" id="SSF55874">
    <property type="entry name" value="ATPase domain of HSP90 chaperone/DNA topoisomerase II/histidine kinase"/>
    <property type="match status" value="1"/>
</dbReference>
<dbReference type="InterPro" id="IPR036097">
    <property type="entry name" value="HisK_dim/P_sf"/>
</dbReference>
<dbReference type="PANTHER" id="PTHR43547:SF2">
    <property type="entry name" value="HYBRID SIGNAL TRANSDUCTION HISTIDINE KINASE C"/>
    <property type="match status" value="1"/>
</dbReference>
<dbReference type="Pfam" id="PF02518">
    <property type="entry name" value="HATPase_c"/>
    <property type="match status" value="1"/>
</dbReference>
<dbReference type="Gene3D" id="3.30.565.10">
    <property type="entry name" value="Histidine kinase-like ATPase, C-terminal domain"/>
    <property type="match status" value="1"/>
</dbReference>
<keyword evidence="3" id="KW-0597">Phosphoprotein</keyword>
<protein>
    <recommendedName>
        <fullName evidence="2">histidine kinase</fullName>
        <ecNumber evidence="2">2.7.13.3</ecNumber>
    </recommendedName>
</protein>
<dbReference type="InterPro" id="IPR003661">
    <property type="entry name" value="HisK_dim/P_dom"/>
</dbReference>
<dbReference type="Proteomes" id="UP000651668">
    <property type="component" value="Unassembled WGS sequence"/>
</dbReference>
<dbReference type="SUPFAM" id="SSF47384">
    <property type="entry name" value="Homodimeric domain of signal transducing histidine kinase"/>
    <property type="match status" value="1"/>
</dbReference>
<feature type="chain" id="PRO_5036834530" description="histidine kinase" evidence="7">
    <location>
        <begin position="26"/>
        <end position="490"/>
    </location>
</feature>
<name>A0A916X9P9_9SPHI</name>
<dbReference type="InterPro" id="IPR036890">
    <property type="entry name" value="HATPase_C_sf"/>
</dbReference>
<evidence type="ECO:0000256" key="1">
    <source>
        <dbReference type="ARBA" id="ARBA00000085"/>
    </source>
</evidence>
<dbReference type="GO" id="GO:0000155">
    <property type="term" value="F:phosphorelay sensor kinase activity"/>
    <property type="evidence" value="ECO:0007669"/>
    <property type="project" value="InterPro"/>
</dbReference>
<evidence type="ECO:0000256" key="5">
    <source>
        <dbReference type="ARBA" id="ARBA00022777"/>
    </source>
</evidence>
<dbReference type="AlphaFoldDB" id="A0A916X9P9"/>
<gene>
    <name evidence="9" type="ORF">GCM10011387_09240</name>
</gene>
<feature type="transmembrane region" description="Helical" evidence="6">
    <location>
        <begin position="229"/>
        <end position="252"/>
    </location>
</feature>
<dbReference type="EMBL" id="BMIL01000002">
    <property type="protein sequence ID" value="GGC57759.1"/>
    <property type="molecule type" value="Genomic_DNA"/>
</dbReference>
<dbReference type="InterPro" id="IPR003594">
    <property type="entry name" value="HATPase_dom"/>
</dbReference>
<evidence type="ECO:0000256" key="6">
    <source>
        <dbReference type="SAM" id="Phobius"/>
    </source>
</evidence>
<dbReference type="PANTHER" id="PTHR43547">
    <property type="entry name" value="TWO-COMPONENT HISTIDINE KINASE"/>
    <property type="match status" value="1"/>
</dbReference>
<keyword evidence="5" id="KW-0418">Kinase</keyword>
<evidence type="ECO:0000256" key="2">
    <source>
        <dbReference type="ARBA" id="ARBA00012438"/>
    </source>
</evidence>
<dbReference type="EC" id="2.7.13.3" evidence="2"/>
<dbReference type="SMART" id="SM00387">
    <property type="entry name" value="HATPase_c"/>
    <property type="match status" value="1"/>
</dbReference>
<keyword evidence="4" id="KW-0808">Transferase</keyword>
<sequence length="490" mass="55882">MKWWSNKYTYPLVALAMLASIALQAAWLTQLFSAQQVQVKRDLEEVVKNAASKNDYLSIMHGRERSENFRNFFISPEWLLFKQSFMSMRGKGIGSARFSSDLDKDSAYIDISLRIANEKPRTTKDSSRVTHILDKGQTMASAIAADQRDLRRMDSLVKVECSRMGLDVKSTYLLYSYDSGKPKNYAAWKAAQNADYRSALYAYNLNFFFHNYQLVVPSIDSVVLYRMRYYLVSSFLMLGLTAVAFIFLFKVLRNQRLYSQARIAFTGNMTHELKTPFAVIEAALDAITRYQLSRDPAKLEKYLDISKAQLNHLNLMIDKVLNLEELDNGAMKLRPELFDVQQGLETVVDSMRLRERSMGVSIDYIPSEIPCFVDGDPVHLTNVCYNLIDNALKHSGEQAKVRVSCSCDPTHVQISIEDNGPGIDRIYRERIFERFFRVPAQADVHNVKGSGLGLHYVKQIIEQHHGSIEVKSVVGKGSNFIIKLPAYHEA</sequence>
<dbReference type="Gene3D" id="1.10.287.130">
    <property type="match status" value="1"/>
</dbReference>
<keyword evidence="6" id="KW-1133">Transmembrane helix</keyword>
<evidence type="ECO:0000313" key="10">
    <source>
        <dbReference type="Proteomes" id="UP000651668"/>
    </source>
</evidence>
<dbReference type="SMART" id="SM00388">
    <property type="entry name" value="HisKA"/>
    <property type="match status" value="1"/>
</dbReference>
<keyword evidence="6" id="KW-0472">Membrane</keyword>
<comment type="caution">
    <text evidence="9">The sequence shown here is derived from an EMBL/GenBank/DDBJ whole genome shotgun (WGS) entry which is preliminary data.</text>
</comment>
<keyword evidence="10" id="KW-1185">Reference proteome</keyword>
<dbReference type="RefSeq" id="WP_188625661.1">
    <property type="nucleotide sequence ID" value="NZ_BMIL01000002.1"/>
</dbReference>
<reference evidence="9" key="1">
    <citation type="journal article" date="2014" name="Int. J. Syst. Evol. Microbiol.">
        <title>Complete genome sequence of Corynebacterium casei LMG S-19264T (=DSM 44701T), isolated from a smear-ripened cheese.</title>
        <authorList>
            <consortium name="US DOE Joint Genome Institute (JGI-PGF)"/>
            <person name="Walter F."/>
            <person name="Albersmeier A."/>
            <person name="Kalinowski J."/>
            <person name="Ruckert C."/>
        </authorList>
    </citation>
    <scope>NUCLEOTIDE SEQUENCE</scope>
    <source>
        <strain evidence="9">CGMCC 1.15343</strain>
    </source>
</reference>
<dbReference type="FunFam" id="3.30.565.10:FF:000006">
    <property type="entry name" value="Sensor histidine kinase WalK"/>
    <property type="match status" value="1"/>
</dbReference>
<feature type="signal peptide" evidence="7">
    <location>
        <begin position="1"/>
        <end position="25"/>
    </location>
</feature>
<dbReference type="Pfam" id="PF00512">
    <property type="entry name" value="HisKA"/>
    <property type="match status" value="1"/>
</dbReference>
<dbReference type="PROSITE" id="PS50109">
    <property type="entry name" value="HIS_KIN"/>
    <property type="match status" value="1"/>
</dbReference>
<evidence type="ECO:0000256" key="4">
    <source>
        <dbReference type="ARBA" id="ARBA00022679"/>
    </source>
</evidence>
<dbReference type="InterPro" id="IPR004358">
    <property type="entry name" value="Sig_transdc_His_kin-like_C"/>
</dbReference>
<reference evidence="9" key="2">
    <citation type="submission" date="2020-09" db="EMBL/GenBank/DDBJ databases">
        <authorList>
            <person name="Sun Q."/>
            <person name="Zhou Y."/>
        </authorList>
    </citation>
    <scope>NUCLEOTIDE SEQUENCE</scope>
    <source>
        <strain evidence="9">CGMCC 1.15343</strain>
    </source>
</reference>
<organism evidence="9 10">
    <name type="scientific">Pedobacter quisquiliarum</name>
    <dbReference type="NCBI Taxonomy" id="1834438"/>
    <lineage>
        <taxon>Bacteria</taxon>
        <taxon>Pseudomonadati</taxon>
        <taxon>Bacteroidota</taxon>
        <taxon>Sphingobacteriia</taxon>
        <taxon>Sphingobacteriales</taxon>
        <taxon>Sphingobacteriaceae</taxon>
        <taxon>Pedobacter</taxon>
    </lineage>
</organism>
<proteinExistence type="predicted"/>
<evidence type="ECO:0000259" key="8">
    <source>
        <dbReference type="PROSITE" id="PS50109"/>
    </source>
</evidence>